<evidence type="ECO:0000313" key="3">
    <source>
        <dbReference type="Proteomes" id="UP000517523"/>
    </source>
</evidence>
<feature type="transmembrane region" description="Helical" evidence="1">
    <location>
        <begin position="20"/>
        <end position="41"/>
    </location>
</feature>
<dbReference type="Pfam" id="PF10694">
    <property type="entry name" value="DUF2500"/>
    <property type="match status" value="1"/>
</dbReference>
<accession>A0A839TW53</accession>
<keyword evidence="1" id="KW-0812">Transmembrane</keyword>
<protein>
    <recommendedName>
        <fullName evidence="4">DUF2500 domain-containing protein</fullName>
    </recommendedName>
</protein>
<comment type="caution">
    <text evidence="2">The sequence shown here is derived from an EMBL/GenBank/DDBJ whole genome shotgun (WGS) entry which is preliminary data.</text>
</comment>
<proteinExistence type="predicted"/>
<dbReference type="Proteomes" id="UP000517523">
    <property type="component" value="Unassembled WGS sequence"/>
</dbReference>
<evidence type="ECO:0008006" key="4">
    <source>
        <dbReference type="Google" id="ProtNLM"/>
    </source>
</evidence>
<evidence type="ECO:0000313" key="2">
    <source>
        <dbReference type="EMBL" id="MBB3130741.1"/>
    </source>
</evidence>
<name>A0A839TW53_9BACL</name>
<sequence>MMTPGPPPFGGGGFDFFDFMFRIFPFIFGIVFIIIVASFIMNGARYFKNARTPRSSMYARVISKRMDIRHHSGSHHDNGSGFVNSSGSSRTYYYITLELDNGERKEYLDVKHLYGLVTEGDEGYAAVQGDWIVGFEREVGQTP</sequence>
<keyword evidence="1" id="KW-0472">Membrane</keyword>
<evidence type="ECO:0000256" key="1">
    <source>
        <dbReference type="SAM" id="Phobius"/>
    </source>
</evidence>
<gene>
    <name evidence="2" type="ORF">FHS19_005460</name>
</gene>
<keyword evidence="1" id="KW-1133">Transmembrane helix</keyword>
<dbReference type="AlphaFoldDB" id="A0A839TW53"/>
<dbReference type="InterPro" id="IPR019635">
    <property type="entry name" value="DUF2500"/>
</dbReference>
<dbReference type="EMBL" id="JACHXJ010000005">
    <property type="protein sequence ID" value="MBB3130741.1"/>
    <property type="molecule type" value="Genomic_DNA"/>
</dbReference>
<organism evidence="2 3">
    <name type="scientific">Paenibacillus rhizosphaerae</name>
    <dbReference type="NCBI Taxonomy" id="297318"/>
    <lineage>
        <taxon>Bacteria</taxon>
        <taxon>Bacillati</taxon>
        <taxon>Bacillota</taxon>
        <taxon>Bacilli</taxon>
        <taxon>Bacillales</taxon>
        <taxon>Paenibacillaceae</taxon>
        <taxon>Paenibacillus</taxon>
    </lineage>
</organism>
<reference evidence="2 3" key="1">
    <citation type="submission" date="2020-08" db="EMBL/GenBank/DDBJ databases">
        <title>Genomic Encyclopedia of Type Strains, Phase III (KMG-III): the genomes of soil and plant-associated and newly described type strains.</title>
        <authorList>
            <person name="Whitman W."/>
        </authorList>
    </citation>
    <scope>NUCLEOTIDE SEQUENCE [LARGE SCALE GENOMIC DNA]</scope>
    <source>
        <strain evidence="2 3">CECT 5831</strain>
    </source>
</reference>
<dbReference type="Gene3D" id="2.40.50.660">
    <property type="match status" value="1"/>
</dbReference>